<reference evidence="3" key="1">
    <citation type="submission" date="2021-01" db="EMBL/GenBank/DDBJ databases">
        <authorList>
            <person name="Kaushik A."/>
        </authorList>
    </citation>
    <scope>NUCLEOTIDE SEQUENCE</scope>
    <source>
        <strain evidence="3">AG4-RS23</strain>
    </source>
</reference>
<gene>
    <name evidence="3" type="ORF">RDB_LOCUS176257</name>
</gene>
<sequence>MKCTTFTLIPLVGISLGFNIDASAIRAAEAAQLGEGAPHFGNITISGQMQQTSLIFPDGLHLLLHSPNAHNLSVEKMDQPSAPAGFVTPADSAAAPLGSGFWTAIYNYSWSIKFQEQNVDGVIATIEVPYDRDMLENLNVRYENTFLGRFDSTRGGWVVDTWRASVDSSQNKTRIIGSPNLDGEYMLLGRKSADSHGTFIQPGSSGESSDFRIEEPPANFQEQNDPLRAPVQIGTWIDGFQLEVRSCKGMRVNMGFFNASEVKIQQGFKAISPYGYMLNSSEADTKVAVIARLPLRPSQTEVRPLESSRLRVAQFDPTSEEFRVAYYPASNTTSTLLRILPRAVEIETFSLDTKWLLIAAEPPLSSGSVTSNDSSTATAIATTASAGEDGHQALTTNTPSPSPPGFDNSIASPTALTSALPIATLSTEEGAEKVMKIEKPSRTPSRSRMRRIRYVKSEILL</sequence>
<feature type="region of interest" description="Disordered" evidence="1">
    <location>
        <begin position="385"/>
        <end position="411"/>
    </location>
</feature>
<comment type="caution">
    <text evidence="3">The sequence shown here is derived from an EMBL/GenBank/DDBJ whole genome shotgun (WGS) entry which is preliminary data.</text>
</comment>
<evidence type="ECO:0000256" key="1">
    <source>
        <dbReference type="SAM" id="MobiDB-lite"/>
    </source>
</evidence>
<feature type="signal peptide" evidence="2">
    <location>
        <begin position="1"/>
        <end position="17"/>
    </location>
</feature>
<evidence type="ECO:0000313" key="3">
    <source>
        <dbReference type="EMBL" id="CAE6532010.1"/>
    </source>
</evidence>
<evidence type="ECO:0000256" key="2">
    <source>
        <dbReference type="SAM" id="SignalP"/>
    </source>
</evidence>
<accession>A0A8H3DNQ3</accession>
<name>A0A8H3DNQ3_9AGAM</name>
<dbReference type="EMBL" id="CAJMWY010004436">
    <property type="protein sequence ID" value="CAE6532010.1"/>
    <property type="molecule type" value="Genomic_DNA"/>
</dbReference>
<feature type="chain" id="PRO_5034024398" evidence="2">
    <location>
        <begin position="18"/>
        <end position="461"/>
    </location>
</feature>
<keyword evidence="2" id="KW-0732">Signal</keyword>
<dbReference type="AlphaFoldDB" id="A0A8H3DNQ3"/>
<protein>
    <submittedName>
        <fullName evidence="3">Uncharacterized protein</fullName>
    </submittedName>
</protein>
<organism evidence="3 4">
    <name type="scientific">Rhizoctonia solani</name>
    <dbReference type="NCBI Taxonomy" id="456999"/>
    <lineage>
        <taxon>Eukaryota</taxon>
        <taxon>Fungi</taxon>
        <taxon>Dikarya</taxon>
        <taxon>Basidiomycota</taxon>
        <taxon>Agaricomycotina</taxon>
        <taxon>Agaricomycetes</taxon>
        <taxon>Cantharellales</taxon>
        <taxon>Ceratobasidiaceae</taxon>
        <taxon>Rhizoctonia</taxon>
    </lineage>
</organism>
<dbReference type="Proteomes" id="UP000663861">
    <property type="component" value="Unassembled WGS sequence"/>
</dbReference>
<evidence type="ECO:0000313" key="4">
    <source>
        <dbReference type="Proteomes" id="UP000663861"/>
    </source>
</evidence>
<proteinExistence type="predicted"/>